<keyword evidence="4" id="KW-1185">Reference proteome</keyword>
<dbReference type="InterPro" id="IPR007889">
    <property type="entry name" value="HTH_Psq"/>
</dbReference>
<comment type="caution">
    <text evidence="3">The sequence shown here is derived from an EMBL/GenBank/DDBJ whole genome shotgun (WGS) entry which is preliminary data.</text>
</comment>
<organism evidence="3 4">
    <name type="scientific">Pinctada imbricata</name>
    <name type="common">Atlantic pearl-oyster</name>
    <name type="synonym">Pinctada martensii</name>
    <dbReference type="NCBI Taxonomy" id="66713"/>
    <lineage>
        <taxon>Eukaryota</taxon>
        <taxon>Metazoa</taxon>
        <taxon>Spiralia</taxon>
        <taxon>Lophotrochozoa</taxon>
        <taxon>Mollusca</taxon>
        <taxon>Bivalvia</taxon>
        <taxon>Autobranchia</taxon>
        <taxon>Pteriomorphia</taxon>
        <taxon>Pterioida</taxon>
        <taxon>Pterioidea</taxon>
        <taxon>Pteriidae</taxon>
        <taxon>Pinctada</taxon>
    </lineage>
</organism>
<evidence type="ECO:0000313" key="3">
    <source>
        <dbReference type="EMBL" id="KAK3085026.1"/>
    </source>
</evidence>
<dbReference type="InterPro" id="IPR050863">
    <property type="entry name" value="CenT-Element_Derived"/>
</dbReference>
<dbReference type="Pfam" id="PF05225">
    <property type="entry name" value="HTH_psq"/>
    <property type="match status" value="1"/>
</dbReference>
<dbReference type="Pfam" id="PF03184">
    <property type="entry name" value="DDE_1"/>
    <property type="match status" value="1"/>
</dbReference>
<sequence length="377" mass="42092">RNYDRESLTNAYLAATEEKMSVLGAARQFGVPVQTLRDRVKGHIDIDTVKSGKSPVLSEVEEALIVDFLKQMASLGYSYMRTEVLQIATGYAVTAGKRDRNNPFTLRWYAGFIGRWPDLKLVRPKLLELKRAKAGNREIVPAFFGDLSELIKKYDLNDKPYLIFNVKEKGIQQKHTVNCVAGKNASVKEITSLKSSTTTIIGCGSASGVAIPPFFVFAGARMRKELLAGKSAGADGTTSESGLSNSIIFRHYLEHHFLKHVPGRRDDHVLLILDGHNLSHVSVGLEDWARGHNIIIVILPAHTSHFLQPLDVGCYDPFQKIYKDECRKQIIKSKNICEIACNVYSMALSPENLRSAFKRAGIFPLDQTVIEQYLQQS</sequence>
<dbReference type="InterPro" id="IPR009057">
    <property type="entry name" value="Homeodomain-like_sf"/>
</dbReference>
<accession>A0AA89BJS7</accession>
<proteinExistence type="predicted"/>
<dbReference type="Gene3D" id="1.10.10.60">
    <property type="entry name" value="Homeodomain-like"/>
    <property type="match status" value="1"/>
</dbReference>
<dbReference type="PANTHER" id="PTHR19303:SF74">
    <property type="entry name" value="POGO TRANSPOSABLE ELEMENT WITH KRAB DOMAIN"/>
    <property type="match status" value="1"/>
</dbReference>
<dbReference type="GO" id="GO:0005634">
    <property type="term" value="C:nucleus"/>
    <property type="evidence" value="ECO:0007669"/>
    <property type="project" value="TreeGrafter"/>
</dbReference>
<dbReference type="InterPro" id="IPR004875">
    <property type="entry name" value="DDE_SF_endonuclease_dom"/>
</dbReference>
<feature type="domain" description="DDE-1" evidence="1">
    <location>
        <begin position="196"/>
        <end position="337"/>
    </location>
</feature>
<dbReference type="GO" id="GO:0003677">
    <property type="term" value="F:DNA binding"/>
    <property type="evidence" value="ECO:0007669"/>
    <property type="project" value="InterPro"/>
</dbReference>
<dbReference type="AlphaFoldDB" id="A0AA89BJS7"/>
<reference evidence="3" key="1">
    <citation type="submission" date="2019-08" db="EMBL/GenBank/DDBJ databases">
        <title>The improved chromosome-level genome for the pearl oyster Pinctada fucata martensii using PacBio sequencing and Hi-C.</title>
        <authorList>
            <person name="Zheng Z."/>
        </authorList>
    </citation>
    <scope>NUCLEOTIDE SEQUENCE</scope>
    <source>
        <strain evidence="3">ZZ-2019</strain>
        <tissue evidence="3">Adductor muscle</tissue>
    </source>
</reference>
<evidence type="ECO:0000259" key="2">
    <source>
        <dbReference type="Pfam" id="PF05225"/>
    </source>
</evidence>
<evidence type="ECO:0008006" key="5">
    <source>
        <dbReference type="Google" id="ProtNLM"/>
    </source>
</evidence>
<evidence type="ECO:0000313" key="4">
    <source>
        <dbReference type="Proteomes" id="UP001186944"/>
    </source>
</evidence>
<evidence type="ECO:0000259" key="1">
    <source>
        <dbReference type="Pfam" id="PF03184"/>
    </source>
</evidence>
<dbReference type="SUPFAM" id="SSF46689">
    <property type="entry name" value="Homeodomain-like"/>
    <property type="match status" value="1"/>
</dbReference>
<feature type="domain" description="HTH psq-type" evidence="2">
    <location>
        <begin position="8"/>
        <end position="44"/>
    </location>
</feature>
<dbReference type="EMBL" id="VSWD01000013">
    <property type="protein sequence ID" value="KAK3085026.1"/>
    <property type="molecule type" value="Genomic_DNA"/>
</dbReference>
<feature type="non-terminal residue" evidence="3">
    <location>
        <position position="1"/>
    </location>
</feature>
<protein>
    <recommendedName>
        <fullName evidence="5">DDE-1 domain-containing protein</fullName>
    </recommendedName>
</protein>
<name>A0AA89BJS7_PINIB</name>
<gene>
    <name evidence="3" type="ORF">FSP39_023051</name>
</gene>
<dbReference type="Proteomes" id="UP001186944">
    <property type="component" value="Unassembled WGS sequence"/>
</dbReference>
<dbReference type="PANTHER" id="PTHR19303">
    <property type="entry name" value="TRANSPOSON"/>
    <property type="match status" value="1"/>
</dbReference>